<dbReference type="OrthoDB" id="9815002at2"/>
<dbReference type="PANTHER" id="PTHR37423">
    <property type="entry name" value="SOLUBLE LYTIC MUREIN TRANSGLYCOSYLASE-RELATED"/>
    <property type="match status" value="1"/>
</dbReference>
<proteinExistence type="inferred from homology"/>
<dbReference type="Gene3D" id="1.10.530.10">
    <property type="match status" value="1"/>
</dbReference>
<dbReference type="AlphaFoldDB" id="A0A4V2R4N1"/>
<gene>
    <name evidence="5" type="ORF">EV216_10768</name>
</gene>
<dbReference type="InterPro" id="IPR008258">
    <property type="entry name" value="Transglycosylase_SLT_dom_1"/>
</dbReference>
<dbReference type="EMBL" id="SLVM01000007">
    <property type="protein sequence ID" value="TCM85494.1"/>
    <property type="molecule type" value="Genomic_DNA"/>
</dbReference>
<comment type="similarity">
    <text evidence="2">Belongs to the virb1 family.</text>
</comment>
<dbReference type="Pfam" id="PF01464">
    <property type="entry name" value="SLT"/>
    <property type="match status" value="1"/>
</dbReference>
<keyword evidence="3" id="KW-0175">Coiled coil</keyword>
<dbReference type="Proteomes" id="UP000295277">
    <property type="component" value="Unassembled WGS sequence"/>
</dbReference>
<name>A0A4V2R4N1_9RHOB</name>
<keyword evidence="6" id="KW-1185">Reference proteome</keyword>
<evidence type="ECO:0000256" key="1">
    <source>
        <dbReference type="ARBA" id="ARBA00007734"/>
    </source>
</evidence>
<comment type="similarity">
    <text evidence="1">Belongs to the transglycosylase Slt family.</text>
</comment>
<dbReference type="CDD" id="cd00254">
    <property type="entry name" value="LT-like"/>
    <property type="match status" value="1"/>
</dbReference>
<evidence type="ECO:0000256" key="2">
    <source>
        <dbReference type="ARBA" id="ARBA00009387"/>
    </source>
</evidence>
<evidence type="ECO:0000256" key="3">
    <source>
        <dbReference type="SAM" id="Coils"/>
    </source>
</evidence>
<dbReference type="PANTHER" id="PTHR37423:SF2">
    <property type="entry name" value="MEMBRANE-BOUND LYTIC MUREIN TRANSGLYCOSYLASE C"/>
    <property type="match status" value="1"/>
</dbReference>
<dbReference type="SUPFAM" id="SSF53955">
    <property type="entry name" value="Lysozyme-like"/>
    <property type="match status" value="1"/>
</dbReference>
<feature type="domain" description="Transglycosylase SLT" evidence="4">
    <location>
        <begin position="171"/>
        <end position="259"/>
    </location>
</feature>
<dbReference type="InterPro" id="IPR023346">
    <property type="entry name" value="Lysozyme-like_dom_sf"/>
</dbReference>
<evidence type="ECO:0000259" key="4">
    <source>
        <dbReference type="Pfam" id="PF01464"/>
    </source>
</evidence>
<reference evidence="5 6" key="1">
    <citation type="submission" date="2019-03" db="EMBL/GenBank/DDBJ databases">
        <title>Genomic Encyclopedia of Type Strains, Phase IV (KMG-IV): sequencing the most valuable type-strain genomes for metagenomic binning, comparative biology and taxonomic classification.</title>
        <authorList>
            <person name="Goeker M."/>
        </authorList>
    </citation>
    <scope>NUCLEOTIDE SEQUENCE [LARGE SCALE GENOMIC DNA]</scope>
    <source>
        <strain evidence="5 6">DSM 21153</strain>
    </source>
</reference>
<evidence type="ECO:0000313" key="5">
    <source>
        <dbReference type="EMBL" id="TCM85494.1"/>
    </source>
</evidence>
<evidence type="ECO:0000313" key="6">
    <source>
        <dbReference type="Proteomes" id="UP000295277"/>
    </source>
</evidence>
<sequence>MTATCFHGAARSALLASALASSFGGWCGAPASAQGVPTFDMRLFAGRQAIVEQREQDLALQQDRLARVQELAEIERQQLAALNAIMDAMTLRAGDVAGSVAGLESGQGEAAGISTAAASLYAPEDPNPASARIFGDAREGVEELIIRAARHTHGLPGVGRAGLTLVQWRCLLQALIWQESRFQIGARSPAGAFGLTQIMPDTAGDLGIYPAYYDDPWLQVTGGARYLAQMLGMFDGNIIHALAAYNAGPGRVQQYGGVPPFAETQAYVVVTPQQYNRYLAAVGGIDALGTVDPVLLANASFSLSAHGAGVYGDYSLVSVQAAALRVQDIIARIGETRDLNEAIALNTYARAELARLVAIRTRIKAVHTQPLSEEQLAMAAVQVAERQFMNFTLETLR</sequence>
<organism evidence="5 6">
    <name type="scientific">Rhodovulum steppense</name>
    <dbReference type="NCBI Taxonomy" id="540251"/>
    <lineage>
        <taxon>Bacteria</taxon>
        <taxon>Pseudomonadati</taxon>
        <taxon>Pseudomonadota</taxon>
        <taxon>Alphaproteobacteria</taxon>
        <taxon>Rhodobacterales</taxon>
        <taxon>Paracoccaceae</taxon>
        <taxon>Rhodovulum</taxon>
    </lineage>
</organism>
<feature type="coiled-coil region" evidence="3">
    <location>
        <begin position="51"/>
        <end position="85"/>
    </location>
</feature>
<protein>
    <submittedName>
        <fullName evidence="5">Soluble lytic murein transglycosylase-like protein</fullName>
    </submittedName>
</protein>
<accession>A0A4V2R4N1</accession>
<comment type="caution">
    <text evidence="5">The sequence shown here is derived from an EMBL/GenBank/DDBJ whole genome shotgun (WGS) entry which is preliminary data.</text>
</comment>